<dbReference type="SUPFAM" id="SSF55144">
    <property type="entry name" value="LigT-like"/>
    <property type="match status" value="1"/>
</dbReference>
<dbReference type="EMBL" id="BSBI01000013">
    <property type="protein sequence ID" value="GLF98113.1"/>
    <property type="molecule type" value="Genomic_DNA"/>
</dbReference>
<name>A0ABQ5P694_9ACTN</name>
<gene>
    <name evidence="1" type="ORF">SYYSPA8_27470</name>
</gene>
<proteinExistence type="predicted"/>
<dbReference type="InterPro" id="IPR009097">
    <property type="entry name" value="Cyclic_Pdiesterase"/>
</dbReference>
<dbReference type="Proteomes" id="UP001291653">
    <property type="component" value="Unassembled WGS sequence"/>
</dbReference>
<evidence type="ECO:0000313" key="2">
    <source>
        <dbReference type="Proteomes" id="UP001291653"/>
    </source>
</evidence>
<reference evidence="1 2" key="1">
    <citation type="submission" date="2022-10" db="EMBL/GenBank/DDBJ databases">
        <title>Draft genome sequence of Streptomyces sp. YSPA8.</title>
        <authorList>
            <person name="Moriuchi R."/>
            <person name="Dohra H."/>
            <person name="Yamamura H."/>
            <person name="Kodani S."/>
        </authorList>
    </citation>
    <scope>NUCLEOTIDE SEQUENCE [LARGE SCALE GENOMIC DNA]</scope>
    <source>
        <strain evidence="1 2">YSPA8</strain>
    </source>
</reference>
<keyword evidence="1" id="KW-0436">Ligase</keyword>
<protein>
    <submittedName>
        <fullName evidence="1">2'-5' RNA ligase family protein</fullName>
    </submittedName>
</protein>
<sequence>MDDFFARVESRTHAWPAGRRDLHWLVIPDTDFARRHLYEPYRDLAHHPGLHPVRPEWMHITVLHAGPEDSATPAEIARLIAEVTDRTADIGAFDLVLSRPAIGTVAIESTGHPGAPHQRLWRIASEAQRAVVGGRWPLIPEVSYPHLSHAYAGERAHLADRTVLKALLADLPGDPVTIPVTALTLVAEWHTRREILWDVIAEVPLTGPSRHPGAGARLDGVAGRPPLWPVGVPAARPGGGT</sequence>
<accession>A0ABQ5P694</accession>
<dbReference type="GO" id="GO:0016874">
    <property type="term" value="F:ligase activity"/>
    <property type="evidence" value="ECO:0007669"/>
    <property type="project" value="UniProtKB-KW"/>
</dbReference>
<evidence type="ECO:0000313" key="1">
    <source>
        <dbReference type="EMBL" id="GLF98113.1"/>
    </source>
</evidence>
<dbReference type="Gene3D" id="3.90.1140.10">
    <property type="entry name" value="Cyclic phosphodiesterase"/>
    <property type="match status" value="1"/>
</dbReference>
<keyword evidence="2" id="KW-1185">Reference proteome</keyword>
<organism evidence="1 2">
    <name type="scientific">Streptomyces yaizuensis</name>
    <dbReference type="NCBI Taxonomy" id="2989713"/>
    <lineage>
        <taxon>Bacteria</taxon>
        <taxon>Bacillati</taxon>
        <taxon>Actinomycetota</taxon>
        <taxon>Actinomycetes</taxon>
        <taxon>Kitasatosporales</taxon>
        <taxon>Streptomycetaceae</taxon>
        <taxon>Streptomyces</taxon>
    </lineage>
</organism>
<dbReference type="RefSeq" id="WP_323450101.1">
    <property type="nucleotide sequence ID" value="NZ_BSBI01000013.1"/>
</dbReference>
<comment type="caution">
    <text evidence="1">The sequence shown here is derived from an EMBL/GenBank/DDBJ whole genome shotgun (WGS) entry which is preliminary data.</text>
</comment>